<accession>A0ABR1QRR3</accession>
<dbReference type="InterPro" id="IPR053204">
    <property type="entry name" value="Oxopyrrolidines_Biosynth-assoc"/>
</dbReference>
<evidence type="ECO:0000256" key="1">
    <source>
        <dbReference type="SAM" id="MobiDB-lite"/>
    </source>
</evidence>
<dbReference type="PANTHER" id="PTHR38797">
    <property type="entry name" value="NUCLEAR PORE COMPLEX PROTEIN NUP85-RELATED"/>
    <property type="match status" value="1"/>
</dbReference>
<comment type="caution">
    <text evidence="2">The sequence shown here is derived from an EMBL/GenBank/DDBJ whole genome shotgun (WGS) entry which is preliminary data.</text>
</comment>
<name>A0ABR1QRR3_9PEZI</name>
<organism evidence="2 3">
    <name type="scientific">Apiospora aurea</name>
    <dbReference type="NCBI Taxonomy" id="335848"/>
    <lineage>
        <taxon>Eukaryota</taxon>
        <taxon>Fungi</taxon>
        <taxon>Dikarya</taxon>
        <taxon>Ascomycota</taxon>
        <taxon>Pezizomycotina</taxon>
        <taxon>Sordariomycetes</taxon>
        <taxon>Xylariomycetidae</taxon>
        <taxon>Amphisphaeriales</taxon>
        <taxon>Apiosporaceae</taxon>
        <taxon>Apiospora</taxon>
    </lineage>
</organism>
<gene>
    <name evidence="2" type="ORF">PG986_002906</name>
</gene>
<dbReference type="InterPro" id="IPR022085">
    <property type="entry name" value="OpdG"/>
</dbReference>
<feature type="region of interest" description="Disordered" evidence="1">
    <location>
        <begin position="320"/>
        <end position="383"/>
    </location>
</feature>
<dbReference type="Pfam" id="PF12311">
    <property type="entry name" value="DUF3632"/>
    <property type="match status" value="1"/>
</dbReference>
<reference evidence="2 3" key="1">
    <citation type="submission" date="2023-01" db="EMBL/GenBank/DDBJ databases">
        <title>Analysis of 21 Apiospora genomes using comparative genomics revels a genus with tremendous synthesis potential of carbohydrate active enzymes and secondary metabolites.</title>
        <authorList>
            <person name="Sorensen T."/>
        </authorList>
    </citation>
    <scope>NUCLEOTIDE SEQUENCE [LARGE SCALE GENOMIC DNA]</scope>
    <source>
        <strain evidence="2 3">CBS 24483</strain>
    </source>
</reference>
<evidence type="ECO:0000313" key="2">
    <source>
        <dbReference type="EMBL" id="KAK7962081.1"/>
    </source>
</evidence>
<sequence length="383" mass="42068">MAANDINLEELERIQEAKLFEQERAVLNIFNSAMQNPTPEAMAGAARQLDAMCPSLKAEDDMQQYLTHVWDTTLNIATSPSASDEVHGYLVDILKALRQCSKGVIAGYTGRQRLWGDLPLFGMHVESTFMDPAALEDYSSQVLQEWRNANSFTAWLTGAGILSPSYQEMNALRMVLEEDVNLIDHAALKESRVLVACDWIKHCARPLLSWAQENLGYTDVPEEDTAAYCDNGPLYQGPHTMCLQRWGFWIEQFQALGKPESGLREELRKAVLEAAQTMETVERSVGHTLSDLPTTTGTTAELPSQVTSDSLDANQAVSTQTAELPTGDTFKPPGLDQATPIETAMPPTGSTFEPVDLDQAATAETKDASTQVTFDPMDGGSME</sequence>
<dbReference type="GeneID" id="92072190"/>
<keyword evidence="3" id="KW-1185">Reference proteome</keyword>
<proteinExistence type="predicted"/>
<evidence type="ECO:0000313" key="3">
    <source>
        <dbReference type="Proteomes" id="UP001391051"/>
    </source>
</evidence>
<dbReference type="EMBL" id="JAQQWE010000002">
    <property type="protein sequence ID" value="KAK7962081.1"/>
    <property type="molecule type" value="Genomic_DNA"/>
</dbReference>
<dbReference type="PANTHER" id="PTHR38797:SF4">
    <property type="entry name" value="NUCLEAR PORE COMPLEX PROTEIN NUP85"/>
    <property type="match status" value="1"/>
</dbReference>
<dbReference type="RefSeq" id="XP_066704192.1">
    <property type="nucleotide sequence ID" value="XM_066839128.1"/>
</dbReference>
<dbReference type="Proteomes" id="UP001391051">
    <property type="component" value="Unassembled WGS sequence"/>
</dbReference>
<protein>
    <submittedName>
        <fullName evidence="2">Uncharacterized protein</fullName>
    </submittedName>
</protein>